<accession>A0A2H1WWB3</accession>
<dbReference type="EMBL" id="ODYU01011549">
    <property type="protein sequence ID" value="SOQ57359.1"/>
    <property type="molecule type" value="Genomic_DNA"/>
</dbReference>
<name>A0A2H1WWB3_SPOFR</name>
<protein>
    <submittedName>
        <fullName evidence="1">SFRICE_032462</fullName>
    </submittedName>
</protein>
<sequence length="165" mass="18992">MNTFKVSLMFDPQKTIELSNPWLIDTGSNNALFTFNYTPRVLQYIVHHGYRDFKQGPRRTTFLVLVTYKVKRPQARIVRIARNPYDVISTYRMYALMMRFVRCGSVDAVVRVSIQDKLKSVACGACDACDAYDAGLWIPETTFSIGIKAQKNSKLSYSQQHQYSQ</sequence>
<reference evidence="1" key="1">
    <citation type="submission" date="2016-07" db="EMBL/GenBank/DDBJ databases">
        <authorList>
            <person name="Bretaudeau A."/>
        </authorList>
    </citation>
    <scope>NUCLEOTIDE SEQUENCE</scope>
    <source>
        <strain evidence="1">Rice</strain>
        <tissue evidence="1">Whole body</tissue>
    </source>
</reference>
<gene>
    <name evidence="1" type="ORF">SFRICE_032462</name>
</gene>
<dbReference type="AlphaFoldDB" id="A0A2H1WWB3"/>
<organism evidence="1">
    <name type="scientific">Spodoptera frugiperda</name>
    <name type="common">Fall armyworm</name>
    <dbReference type="NCBI Taxonomy" id="7108"/>
    <lineage>
        <taxon>Eukaryota</taxon>
        <taxon>Metazoa</taxon>
        <taxon>Ecdysozoa</taxon>
        <taxon>Arthropoda</taxon>
        <taxon>Hexapoda</taxon>
        <taxon>Insecta</taxon>
        <taxon>Pterygota</taxon>
        <taxon>Neoptera</taxon>
        <taxon>Endopterygota</taxon>
        <taxon>Lepidoptera</taxon>
        <taxon>Glossata</taxon>
        <taxon>Ditrysia</taxon>
        <taxon>Noctuoidea</taxon>
        <taxon>Noctuidae</taxon>
        <taxon>Amphipyrinae</taxon>
        <taxon>Spodoptera</taxon>
    </lineage>
</organism>
<evidence type="ECO:0000313" key="1">
    <source>
        <dbReference type="EMBL" id="SOQ57359.1"/>
    </source>
</evidence>
<proteinExistence type="predicted"/>